<sequence>MKEPGYPLGPWTDRLLRLDPGISPQDARGFVHDLYARAQADRDEERAEADFEREE</sequence>
<reference evidence="1 2" key="1">
    <citation type="submission" date="2024-07" db="EMBL/GenBank/DDBJ databases">
        <title>Whole genome sequencing of Prodigiosin pigment-producing Streptomyces salinarius isolated from rhizosphere soil of Arachis hypogaea.</title>
        <authorList>
            <person name="Vidhya A."/>
            <person name="Ramya S."/>
        </authorList>
    </citation>
    <scope>NUCLEOTIDE SEQUENCE [LARGE SCALE GENOMIC DNA]</scope>
    <source>
        <strain evidence="1 2">VRMG2420</strain>
    </source>
</reference>
<gene>
    <name evidence="1" type="ORF">AB4829_17285</name>
</gene>
<accession>A0ABW8BCZ2</accession>
<comment type="caution">
    <text evidence="1">The sequence shown here is derived from an EMBL/GenBank/DDBJ whole genome shotgun (WGS) entry which is preliminary data.</text>
</comment>
<evidence type="ECO:0000313" key="2">
    <source>
        <dbReference type="Proteomes" id="UP001614264"/>
    </source>
</evidence>
<keyword evidence="2" id="KW-1185">Reference proteome</keyword>
<dbReference type="Proteomes" id="UP001614264">
    <property type="component" value="Unassembled WGS sequence"/>
</dbReference>
<dbReference type="RefSeq" id="WP_399593060.1">
    <property type="nucleotide sequence ID" value="NZ_JBITPR010000042.1"/>
</dbReference>
<dbReference type="EMBL" id="JBITPR010000042">
    <property type="protein sequence ID" value="MFI7872337.1"/>
    <property type="molecule type" value="Genomic_DNA"/>
</dbReference>
<evidence type="ECO:0000313" key="1">
    <source>
        <dbReference type="EMBL" id="MFI7872337.1"/>
    </source>
</evidence>
<proteinExistence type="predicted"/>
<name>A0ABW8BCZ2_9ACTN</name>
<organism evidence="1 2">
    <name type="scientific">Streptomyces salinarius</name>
    <dbReference type="NCBI Taxonomy" id="2762598"/>
    <lineage>
        <taxon>Bacteria</taxon>
        <taxon>Bacillati</taxon>
        <taxon>Actinomycetota</taxon>
        <taxon>Actinomycetes</taxon>
        <taxon>Kitasatosporales</taxon>
        <taxon>Streptomycetaceae</taxon>
        <taxon>Streptomyces</taxon>
    </lineage>
</organism>
<protein>
    <submittedName>
        <fullName evidence="1">Uncharacterized protein</fullName>
    </submittedName>
</protein>